<keyword evidence="1" id="KW-0472">Membrane</keyword>
<feature type="transmembrane region" description="Helical" evidence="1">
    <location>
        <begin position="21"/>
        <end position="41"/>
    </location>
</feature>
<keyword evidence="1" id="KW-1133">Transmembrane helix</keyword>
<proteinExistence type="predicted"/>
<dbReference type="AlphaFoldDB" id="A0A0B6ZM70"/>
<feature type="non-terminal residue" evidence="2">
    <location>
        <position position="1"/>
    </location>
</feature>
<dbReference type="EMBL" id="HACG01022081">
    <property type="protein sequence ID" value="CEK68946.1"/>
    <property type="molecule type" value="Transcribed_RNA"/>
</dbReference>
<gene>
    <name evidence="2" type="primary">ORF68356</name>
</gene>
<organism evidence="2">
    <name type="scientific">Arion vulgaris</name>
    <dbReference type="NCBI Taxonomy" id="1028688"/>
    <lineage>
        <taxon>Eukaryota</taxon>
        <taxon>Metazoa</taxon>
        <taxon>Spiralia</taxon>
        <taxon>Lophotrochozoa</taxon>
        <taxon>Mollusca</taxon>
        <taxon>Gastropoda</taxon>
        <taxon>Heterobranchia</taxon>
        <taxon>Euthyneura</taxon>
        <taxon>Panpulmonata</taxon>
        <taxon>Eupulmonata</taxon>
        <taxon>Stylommatophora</taxon>
        <taxon>Helicina</taxon>
        <taxon>Arionoidea</taxon>
        <taxon>Arionidae</taxon>
        <taxon>Arion</taxon>
    </lineage>
</organism>
<name>A0A0B6ZM70_9EUPU</name>
<sequence>KMRFMKLTYSGRNVIKCCHNYVNINIIFLEVALDWFVQFVFTSKAEQKLVNITSKVGPMYKMNIHVQISLQLENHMSHCVLFMKKCPAKVER</sequence>
<keyword evidence="1" id="KW-0812">Transmembrane</keyword>
<reference evidence="2" key="1">
    <citation type="submission" date="2014-12" db="EMBL/GenBank/DDBJ databases">
        <title>Insight into the proteome of Arion vulgaris.</title>
        <authorList>
            <person name="Aradska J."/>
            <person name="Bulat T."/>
            <person name="Smidak R."/>
            <person name="Sarate P."/>
            <person name="Gangsoo J."/>
            <person name="Sialana F."/>
            <person name="Bilban M."/>
            <person name="Lubec G."/>
        </authorList>
    </citation>
    <scope>NUCLEOTIDE SEQUENCE</scope>
    <source>
        <tissue evidence="2">Skin</tissue>
    </source>
</reference>
<evidence type="ECO:0000256" key="1">
    <source>
        <dbReference type="SAM" id="Phobius"/>
    </source>
</evidence>
<protein>
    <submittedName>
        <fullName evidence="2">Uncharacterized protein</fullName>
    </submittedName>
</protein>
<evidence type="ECO:0000313" key="2">
    <source>
        <dbReference type="EMBL" id="CEK68946.1"/>
    </source>
</evidence>
<accession>A0A0B6ZM70</accession>